<evidence type="ECO:0000256" key="2">
    <source>
        <dbReference type="ARBA" id="ARBA00023015"/>
    </source>
</evidence>
<keyword evidence="2" id="KW-0805">Transcription regulation</keyword>
<keyword evidence="3" id="KW-0238">DNA-binding</keyword>
<dbReference type="InterPro" id="IPR058163">
    <property type="entry name" value="LysR-type_TF_proteobact-type"/>
</dbReference>
<evidence type="ECO:0000256" key="1">
    <source>
        <dbReference type="ARBA" id="ARBA00009437"/>
    </source>
</evidence>
<dbReference type="Pfam" id="PF00126">
    <property type="entry name" value="HTH_1"/>
    <property type="match status" value="1"/>
</dbReference>
<keyword evidence="4" id="KW-0804">Transcription</keyword>
<dbReference type="RefSeq" id="WP_022590327.1">
    <property type="nucleotide sequence ID" value="NZ_LK391965.1"/>
</dbReference>
<reference evidence="6 7" key="1">
    <citation type="journal article" date="2013" name="ISME J.">
        <title>Comparative genomics of pathogenic lineages of Vibrio nigripulchritudo identifies virulence-associated traits.</title>
        <authorList>
            <person name="Goudenege D."/>
            <person name="Labreuche Y."/>
            <person name="Krin E."/>
            <person name="Ansquer D."/>
            <person name="Mangenot S."/>
            <person name="Calteau A."/>
            <person name="Medigue C."/>
            <person name="Mazel D."/>
            <person name="Polz M.F."/>
            <person name="Le Roux F."/>
        </authorList>
    </citation>
    <scope>NUCLEOTIDE SEQUENCE [LARGE SCALE GENOMIC DNA]</scope>
    <source>
        <strain evidence="6 7">SOn1</strain>
    </source>
</reference>
<dbReference type="SUPFAM" id="SSF46785">
    <property type="entry name" value="Winged helix' DNA-binding domain"/>
    <property type="match status" value="1"/>
</dbReference>
<organism evidence="6 7">
    <name type="scientific">Vibrio nigripulchritudo SOn1</name>
    <dbReference type="NCBI Taxonomy" id="1238450"/>
    <lineage>
        <taxon>Bacteria</taxon>
        <taxon>Pseudomonadati</taxon>
        <taxon>Pseudomonadota</taxon>
        <taxon>Gammaproteobacteria</taxon>
        <taxon>Vibrionales</taxon>
        <taxon>Vibrionaceae</taxon>
        <taxon>Vibrio</taxon>
    </lineage>
</organism>
<name>A0AAV2VSC2_9VIBR</name>
<evidence type="ECO:0000313" key="6">
    <source>
        <dbReference type="EMBL" id="CCO47606.1"/>
    </source>
</evidence>
<evidence type="ECO:0000313" key="7">
    <source>
        <dbReference type="Proteomes" id="UP000018211"/>
    </source>
</evidence>
<dbReference type="InterPro" id="IPR000847">
    <property type="entry name" value="LysR_HTH_N"/>
</dbReference>
<accession>A0AAV2VSC2</accession>
<dbReference type="GO" id="GO:0043565">
    <property type="term" value="F:sequence-specific DNA binding"/>
    <property type="evidence" value="ECO:0007669"/>
    <property type="project" value="TreeGrafter"/>
</dbReference>
<gene>
    <name evidence="6" type="ORF">VIBNISOn1_300031</name>
</gene>
<dbReference type="GO" id="GO:0006351">
    <property type="term" value="P:DNA-templated transcription"/>
    <property type="evidence" value="ECO:0007669"/>
    <property type="project" value="TreeGrafter"/>
</dbReference>
<feature type="domain" description="HTH lysR-type" evidence="5">
    <location>
        <begin position="8"/>
        <end position="65"/>
    </location>
</feature>
<evidence type="ECO:0000259" key="5">
    <source>
        <dbReference type="PROSITE" id="PS50931"/>
    </source>
</evidence>
<dbReference type="GO" id="GO:0003700">
    <property type="term" value="F:DNA-binding transcription factor activity"/>
    <property type="evidence" value="ECO:0007669"/>
    <property type="project" value="InterPro"/>
</dbReference>
<protein>
    <submittedName>
        <fullName evidence="6">Transcriptional regulator LysR family</fullName>
    </submittedName>
</protein>
<dbReference type="Gene3D" id="3.40.190.10">
    <property type="entry name" value="Periplasmic binding protein-like II"/>
    <property type="match status" value="2"/>
</dbReference>
<evidence type="ECO:0000256" key="4">
    <source>
        <dbReference type="ARBA" id="ARBA00023163"/>
    </source>
</evidence>
<dbReference type="Proteomes" id="UP000018211">
    <property type="component" value="Unassembled WGS sequence"/>
</dbReference>
<dbReference type="PANTHER" id="PTHR30537:SF26">
    <property type="entry name" value="GLYCINE CLEAVAGE SYSTEM TRANSCRIPTIONAL ACTIVATOR"/>
    <property type="match status" value="1"/>
</dbReference>
<dbReference type="Gene3D" id="1.10.10.10">
    <property type="entry name" value="Winged helix-like DNA-binding domain superfamily/Winged helix DNA-binding domain"/>
    <property type="match status" value="1"/>
</dbReference>
<dbReference type="GeneID" id="97541789"/>
<dbReference type="InterPro" id="IPR036390">
    <property type="entry name" value="WH_DNA-bd_sf"/>
</dbReference>
<dbReference type="PRINTS" id="PR00039">
    <property type="entry name" value="HTHLYSR"/>
</dbReference>
<dbReference type="AlphaFoldDB" id="A0AAV2VSC2"/>
<comment type="caution">
    <text evidence="6">The sequence shown here is derived from an EMBL/GenBank/DDBJ whole genome shotgun (WGS) entry which is preliminary data.</text>
</comment>
<dbReference type="SUPFAM" id="SSF53850">
    <property type="entry name" value="Periplasmic binding protein-like II"/>
    <property type="match status" value="1"/>
</dbReference>
<dbReference type="InterPro" id="IPR036388">
    <property type="entry name" value="WH-like_DNA-bd_sf"/>
</dbReference>
<dbReference type="PANTHER" id="PTHR30537">
    <property type="entry name" value="HTH-TYPE TRANSCRIPTIONAL REGULATOR"/>
    <property type="match status" value="1"/>
</dbReference>
<evidence type="ECO:0000256" key="3">
    <source>
        <dbReference type="ARBA" id="ARBA00023125"/>
    </source>
</evidence>
<dbReference type="Pfam" id="PF03466">
    <property type="entry name" value="LysR_substrate"/>
    <property type="match status" value="1"/>
</dbReference>
<comment type="similarity">
    <text evidence="1">Belongs to the LysR transcriptional regulatory family.</text>
</comment>
<dbReference type="EMBL" id="CAOF01000121">
    <property type="protein sequence ID" value="CCO47606.1"/>
    <property type="molecule type" value="Genomic_DNA"/>
</dbReference>
<dbReference type="PROSITE" id="PS50931">
    <property type="entry name" value="HTH_LYSR"/>
    <property type="match status" value="1"/>
</dbReference>
<dbReference type="InterPro" id="IPR005119">
    <property type="entry name" value="LysR_subst-bd"/>
</dbReference>
<sequence>MELTKHLPSSRSLQAFIVAARCLSFSEAAKQLHITQGAISKQIQSLESQLGQALFIRNGNGLQLTEAGNLYLTKVVPGLEAIQAASAEIQQSQSDTSTLHLNISPSVANLWLLPEIHDFLTENPTIRLSVNTGDGRLPKGGNDADMSIRCLPIAKHYEHSEWLFREKLILVAHPSLKNLRSVEEVFRQPLLPQSTRPQLWELMFRQYQIEFTPNYYPVAYEHFYMSIPLLQRGCGVALLPEFIVKKELEAGRLVNPLGLNFESPYGYYLICPSYKLSEQNVSAFVRWIHSLIAHI</sequence>
<proteinExistence type="inferred from homology"/>
<dbReference type="FunFam" id="1.10.10.10:FF:000001">
    <property type="entry name" value="LysR family transcriptional regulator"/>
    <property type="match status" value="1"/>
</dbReference>